<evidence type="ECO:0000313" key="3">
    <source>
        <dbReference type="Proteomes" id="UP000032737"/>
    </source>
</evidence>
<dbReference type="InterPro" id="IPR006059">
    <property type="entry name" value="SBP"/>
</dbReference>
<dbReference type="PANTHER" id="PTHR43649:SF12">
    <property type="entry name" value="DIACETYLCHITOBIOSE BINDING PROTEIN DASA"/>
    <property type="match status" value="1"/>
</dbReference>
<dbReference type="RefSeq" id="WP_030004165.1">
    <property type="nucleotide sequence ID" value="NC_022549.1"/>
</dbReference>
<dbReference type="SUPFAM" id="SSF53850">
    <property type="entry name" value="Periplasmic binding protein-like II"/>
    <property type="match status" value="1"/>
</dbReference>
<gene>
    <name evidence="2" type="primary">ugpB</name>
    <name evidence="2" type="ORF">BN85302820</name>
</gene>
<evidence type="ECO:0000313" key="2">
    <source>
        <dbReference type="EMBL" id="CCV65303.1"/>
    </source>
</evidence>
<dbReference type="Gene3D" id="3.40.190.10">
    <property type="entry name" value="Periplasmic binding protein-like II"/>
    <property type="match status" value="2"/>
</dbReference>
<dbReference type="PROSITE" id="PS51257">
    <property type="entry name" value="PROKAR_LIPOPROTEIN"/>
    <property type="match status" value="1"/>
</dbReference>
<keyword evidence="3" id="KW-1185">Reference proteome</keyword>
<keyword evidence="1" id="KW-0732">Signal</keyword>
<dbReference type="HOGENOM" id="CLU_031285_5_0_14"/>
<protein>
    <submittedName>
        <fullName evidence="2">ABC-type sugar transport system, periplasmic component</fullName>
    </submittedName>
</protein>
<dbReference type="STRING" id="61635.BN85302820"/>
<evidence type="ECO:0000256" key="1">
    <source>
        <dbReference type="SAM" id="SignalP"/>
    </source>
</evidence>
<name>U4KR00_9MOLU</name>
<dbReference type="Proteomes" id="UP000032737">
    <property type="component" value="Chromosome"/>
</dbReference>
<dbReference type="EMBL" id="FO681348">
    <property type="protein sequence ID" value="CCV65303.1"/>
    <property type="molecule type" value="Genomic_DNA"/>
</dbReference>
<dbReference type="AlphaFoldDB" id="U4KR00"/>
<organism evidence="2 3">
    <name type="scientific">Acholeplasma brassicae</name>
    <dbReference type="NCBI Taxonomy" id="61635"/>
    <lineage>
        <taxon>Bacteria</taxon>
        <taxon>Bacillati</taxon>
        <taxon>Mycoplasmatota</taxon>
        <taxon>Mollicutes</taxon>
        <taxon>Acholeplasmatales</taxon>
        <taxon>Acholeplasmataceae</taxon>
        <taxon>Acholeplasma</taxon>
    </lineage>
</organism>
<sequence>MKKFWIVVVLASSIFLLTACGGKKDDSNTISFSWWGTSDRNVATYQAIELFEKKYPQYKVEGEEAPWSGYQQTLSNRLSRNREADVFQINYNWVYSMYGINQFLDINELGLDLSKYPEDEHTPITVDSKTLALSVSETGYVFYLNKDLYDKAGATIPKTWDQLIEAGKKIGAYNSNKYALGRLDAQQVAMLMFSYLSQVTGKNVINEANQLAFSEQELQMGFGFLNELRNNNVLIQSNATDTHNDGPSNPNWQLYENYGGIMTWNTSISEYENTLPGGSEKIVMAGMFQQNEGEQKGMYKKISMAYAVSPRVAATKEKTAAVKAFLEFMTTDPEAVRILGVDRGVSNNTETQQILLDTETTDFTKSLEWQGHNVVQNIFTDQIAKGVDLYIHPYYEHDTFRLIYEAPIERFLFGNATAQQAITDINRRFNTELSNVMNN</sequence>
<dbReference type="InterPro" id="IPR050490">
    <property type="entry name" value="Bact_solute-bd_prot1"/>
</dbReference>
<proteinExistence type="predicted"/>
<feature type="chain" id="PRO_5004651542" evidence="1">
    <location>
        <begin position="20"/>
        <end position="439"/>
    </location>
</feature>
<reference evidence="2 3" key="1">
    <citation type="journal article" date="2013" name="J. Mol. Microbiol. Biotechnol.">
        <title>Analysis of the Complete Genomes of Acholeplasma brassicae , A. palmae and A. laidlawii and Their Comparison to the Obligate Parasites from ' Candidatus Phytoplasma'.</title>
        <authorList>
            <person name="Kube M."/>
            <person name="Siewert C."/>
            <person name="Migdoll A.M."/>
            <person name="Duduk B."/>
            <person name="Holz S."/>
            <person name="Rabus R."/>
            <person name="Seemuller E."/>
            <person name="Mitrovic J."/>
            <person name="Muller I."/>
            <person name="Buttner C."/>
            <person name="Reinhardt R."/>
        </authorList>
    </citation>
    <scope>NUCLEOTIDE SEQUENCE [LARGE SCALE GENOMIC DNA]</scope>
    <source>
        <strain evidence="3">0502</strain>
    </source>
</reference>
<accession>U4KR00</accession>
<feature type="signal peptide" evidence="1">
    <location>
        <begin position="1"/>
        <end position="19"/>
    </location>
</feature>
<dbReference type="KEGG" id="abra:BN85302820"/>
<dbReference type="Pfam" id="PF01547">
    <property type="entry name" value="SBP_bac_1"/>
    <property type="match status" value="1"/>
</dbReference>
<keyword evidence="2" id="KW-0762">Sugar transport</keyword>
<keyword evidence="2" id="KW-0813">Transport</keyword>
<dbReference type="OrthoDB" id="9757809at2"/>
<dbReference type="PANTHER" id="PTHR43649">
    <property type="entry name" value="ARABINOSE-BINDING PROTEIN-RELATED"/>
    <property type="match status" value="1"/>
</dbReference>